<comment type="caution">
    <text evidence="2">The sequence shown here is derived from an EMBL/GenBank/DDBJ whole genome shotgun (WGS) entry which is preliminary data.</text>
</comment>
<evidence type="ECO:0000313" key="3">
    <source>
        <dbReference type="Proteomes" id="UP000474567"/>
    </source>
</evidence>
<keyword evidence="1" id="KW-0812">Transmembrane</keyword>
<proteinExistence type="predicted"/>
<dbReference type="EMBL" id="CADCST010000071">
    <property type="protein sequence ID" value="CAA9197060.1"/>
    <property type="molecule type" value="Genomic_DNA"/>
</dbReference>
<keyword evidence="1" id="KW-1133">Transmembrane helix</keyword>
<gene>
    <name evidence="2" type="ORF">FLACOL7796_01472</name>
</gene>
<evidence type="ECO:0000256" key="1">
    <source>
        <dbReference type="SAM" id="Phobius"/>
    </source>
</evidence>
<organism evidence="2 3">
    <name type="scientific">Flavobacterium collinsii</name>
    <dbReference type="NCBI Taxonomy" id="1114861"/>
    <lineage>
        <taxon>Bacteria</taxon>
        <taxon>Pseudomonadati</taxon>
        <taxon>Bacteroidota</taxon>
        <taxon>Flavobacteriia</taxon>
        <taxon>Flavobacteriales</taxon>
        <taxon>Flavobacteriaceae</taxon>
        <taxon>Flavobacterium</taxon>
    </lineage>
</organism>
<evidence type="ECO:0000313" key="2">
    <source>
        <dbReference type="EMBL" id="CAA9197060.1"/>
    </source>
</evidence>
<name>A0ABM8KGF7_9FLAO</name>
<keyword evidence="3" id="KW-1185">Reference proteome</keyword>
<dbReference type="Proteomes" id="UP000474567">
    <property type="component" value="Unassembled WGS sequence"/>
</dbReference>
<feature type="transmembrane region" description="Helical" evidence="1">
    <location>
        <begin position="26"/>
        <end position="48"/>
    </location>
</feature>
<keyword evidence="1" id="KW-0472">Membrane</keyword>
<reference evidence="2 3" key="1">
    <citation type="submission" date="2020-02" db="EMBL/GenBank/DDBJ databases">
        <authorList>
            <person name="Criscuolo A."/>
        </authorList>
    </citation>
    <scope>NUCLEOTIDE SEQUENCE [LARGE SCALE GENOMIC DNA]</scope>
    <source>
        <strain evidence="2">CECT7796</strain>
    </source>
</reference>
<accession>A0ABM8KGF7</accession>
<protein>
    <submittedName>
        <fullName evidence="2">Uncharacterized protein</fullName>
    </submittedName>
</protein>
<sequence>MNGFKIMESEGFDYGKLASQEVSNEVFLTFTILIIIVVVVAIVVVLNYKNNKKN</sequence>